<evidence type="ECO:0000313" key="7">
    <source>
        <dbReference type="Proteomes" id="UP000683585"/>
    </source>
</evidence>
<sequence>MFNYLNISYAKIIFTIKFIIMNHTPLSEKFHISTLKNSDFKTAVNIERASQAFPWTEKTFLSNRGKYYHNLKLEYGGTLVAFAITQVVCNEATLFNIAITPSKKRKGLARELLKYLINDLNKKEILILWLEVRHSNYAAIALYESLEFHKVSVRYDYYQTLTGRENAIIMALSLY</sequence>
<dbReference type="EC" id="2.3.1.267" evidence="6"/>
<dbReference type="Proteomes" id="UP000683585">
    <property type="component" value="Chromosome"/>
</dbReference>
<keyword evidence="3 6" id="KW-0808">Transferase</keyword>
<evidence type="ECO:0000259" key="5">
    <source>
        <dbReference type="PROSITE" id="PS51186"/>
    </source>
</evidence>
<dbReference type="KEGG" id="ptf:PROFFT_A_03250"/>
<feature type="domain" description="N-acetyltransferase" evidence="5">
    <location>
        <begin position="30"/>
        <end position="175"/>
    </location>
</feature>
<accession>A0A8E4EYB9</accession>
<dbReference type="CDD" id="cd04301">
    <property type="entry name" value="NAT_SF"/>
    <property type="match status" value="1"/>
</dbReference>
<dbReference type="Gene3D" id="3.40.630.30">
    <property type="match status" value="1"/>
</dbReference>
<keyword evidence="2" id="KW-0963">Cytoplasm</keyword>
<name>A0A8E4EYB9_9ENTR</name>
<dbReference type="InterPro" id="IPR050680">
    <property type="entry name" value="YpeA/RimI_acetyltransf"/>
</dbReference>
<comment type="similarity">
    <text evidence="1">Belongs to the acetyltransferase family. RimI subfamily.</text>
</comment>
<keyword evidence="4 6" id="KW-0012">Acyltransferase</keyword>
<dbReference type="InterPro" id="IPR016181">
    <property type="entry name" value="Acyl_CoA_acyltransferase"/>
</dbReference>
<keyword evidence="7" id="KW-1185">Reference proteome</keyword>
<dbReference type="SUPFAM" id="SSF55729">
    <property type="entry name" value="Acyl-CoA N-acyltransferases (Nat)"/>
    <property type="match status" value="1"/>
</dbReference>
<reference evidence="6" key="1">
    <citation type="submission" date="2020-10" db="EMBL/GenBank/DDBJ databases">
        <authorList>
            <person name="Szabo G."/>
        </authorList>
    </citation>
    <scope>NUCLEOTIDE SEQUENCE</scope>
    <source>
        <strain evidence="6">PROFFT</strain>
    </source>
</reference>
<dbReference type="Pfam" id="PF00583">
    <property type="entry name" value="Acetyltransf_1"/>
    <property type="match status" value="1"/>
</dbReference>
<dbReference type="NCBIfam" id="NF007025">
    <property type="entry name" value="PRK09491.1"/>
    <property type="match status" value="1"/>
</dbReference>
<organism evidence="6 7">
    <name type="scientific">Candidatus Profftia tarda</name>
    <dbReference type="NCBI Taxonomy" id="1177216"/>
    <lineage>
        <taxon>Bacteria</taxon>
        <taxon>Pseudomonadati</taxon>
        <taxon>Pseudomonadota</taxon>
        <taxon>Gammaproteobacteria</taxon>
        <taxon>Enterobacterales</taxon>
        <taxon>Enterobacteriaceae</taxon>
        <taxon>Candidatus Profftia</taxon>
    </lineage>
</organism>
<proteinExistence type="inferred from homology"/>
<evidence type="ECO:0000256" key="1">
    <source>
        <dbReference type="ARBA" id="ARBA00005395"/>
    </source>
</evidence>
<dbReference type="NCBIfam" id="TIGR01575">
    <property type="entry name" value="rimI"/>
    <property type="match status" value="1"/>
</dbReference>
<protein>
    <submittedName>
        <fullName evidence="6">Ribosomal-protein-alanine acetyltransferase</fullName>
        <ecNumber evidence="6">2.3.1.267</ecNumber>
    </submittedName>
</protein>
<dbReference type="InterPro" id="IPR006464">
    <property type="entry name" value="AcTrfase_RimI/Ard1"/>
</dbReference>
<dbReference type="GO" id="GO:0008999">
    <property type="term" value="F:protein-N-terminal-alanine acetyltransferase activity"/>
    <property type="evidence" value="ECO:0007669"/>
    <property type="project" value="UniProtKB-EC"/>
</dbReference>
<evidence type="ECO:0000256" key="3">
    <source>
        <dbReference type="ARBA" id="ARBA00022679"/>
    </source>
</evidence>
<evidence type="ECO:0000256" key="4">
    <source>
        <dbReference type="ARBA" id="ARBA00023315"/>
    </source>
</evidence>
<dbReference type="InterPro" id="IPR000182">
    <property type="entry name" value="GNAT_dom"/>
</dbReference>
<evidence type="ECO:0000313" key="6">
    <source>
        <dbReference type="EMBL" id="CAD6509955.1"/>
    </source>
</evidence>
<dbReference type="AlphaFoldDB" id="A0A8E4EYB9"/>
<dbReference type="PANTHER" id="PTHR43420">
    <property type="entry name" value="ACETYLTRANSFERASE"/>
    <property type="match status" value="1"/>
</dbReference>
<dbReference type="EMBL" id="LR890047">
    <property type="protein sequence ID" value="CAD6509955.1"/>
    <property type="molecule type" value="Genomic_DNA"/>
</dbReference>
<dbReference type="PANTHER" id="PTHR43420:SF44">
    <property type="entry name" value="ACETYLTRANSFERASE YPEA"/>
    <property type="match status" value="1"/>
</dbReference>
<evidence type="ECO:0000256" key="2">
    <source>
        <dbReference type="ARBA" id="ARBA00022490"/>
    </source>
</evidence>
<gene>
    <name evidence="6" type="primary">rimI</name>
    <name evidence="6" type="ORF">PROFFT_A_03250</name>
</gene>
<dbReference type="PROSITE" id="PS51186">
    <property type="entry name" value="GNAT"/>
    <property type="match status" value="1"/>
</dbReference>